<dbReference type="Pfam" id="PF00766">
    <property type="entry name" value="ETF_alpha"/>
    <property type="match status" value="1"/>
</dbReference>
<evidence type="ECO:0000259" key="10">
    <source>
        <dbReference type="PROSITE" id="PS51379"/>
    </source>
</evidence>
<dbReference type="InterPro" id="IPR029035">
    <property type="entry name" value="DHS-like_NAD/FAD-binding_dom"/>
</dbReference>
<feature type="binding site" evidence="9">
    <location>
        <begin position="321"/>
        <end position="325"/>
    </location>
    <ligand>
        <name>FAD</name>
        <dbReference type="ChEBI" id="CHEBI:57692"/>
    </ligand>
</feature>
<dbReference type="SUPFAM" id="SSF52402">
    <property type="entry name" value="Adenine nucleotide alpha hydrolases-like"/>
    <property type="match status" value="1"/>
</dbReference>
<protein>
    <submittedName>
        <fullName evidence="11">4Fe-4S dicluster domain-containing protein</fullName>
    </submittedName>
</protein>
<dbReference type="CDD" id="cd01715">
    <property type="entry name" value="ETF_alpha"/>
    <property type="match status" value="1"/>
</dbReference>
<dbReference type="PROSITE" id="PS00696">
    <property type="entry name" value="ETF_ALPHA"/>
    <property type="match status" value="1"/>
</dbReference>
<accession>A0A8A7K9L6</accession>
<evidence type="ECO:0000256" key="8">
    <source>
        <dbReference type="ARBA" id="ARBA00023014"/>
    </source>
</evidence>
<dbReference type="GO" id="GO:0050660">
    <property type="term" value="F:flavin adenine dinucleotide binding"/>
    <property type="evidence" value="ECO:0007669"/>
    <property type="project" value="InterPro"/>
</dbReference>
<dbReference type="SUPFAM" id="SSF52467">
    <property type="entry name" value="DHS-like NAD/FAD-binding domain"/>
    <property type="match status" value="1"/>
</dbReference>
<dbReference type="PIRSF" id="PIRSF000089">
    <property type="entry name" value="Electra_flavoP_a"/>
    <property type="match status" value="1"/>
</dbReference>
<keyword evidence="8" id="KW-0411">Iron-sulfur</keyword>
<dbReference type="Gene3D" id="3.30.70.20">
    <property type="match status" value="1"/>
</dbReference>
<evidence type="ECO:0000256" key="4">
    <source>
        <dbReference type="ARBA" id="ARBA00022723"/>
    </source>
</evidence>
<dbReference type="GO" id="GO:0051536">
    <property type="term" value="F:iron-sulfur cluster binding"/>
    <property type="evidence" value="ECO:0007669"/>
    <property type="project" value="UniProtKB-KW"/>
</dbReference>
<evidence type="ECO:0000256" key="3">
    <source>
        <dbReference type="ARBA" id="ARBA00022630"/>
    </source>
</evidence>
<evidence type="ECO:0000256" key="1">
    <source>
        <dbReference type="ARBA" id="ARBA00005817"/>
    </source>
</evidence>
<evidence type="ECO:0000313" key="11">
    <source>
        <dbReference type="EMBL" id="QTL96785.1"/>
    </source>
</evidence>
<dbReference type="InterPro" id="IPR014729">
    <property type="entry name" value="Rossmann-like_a/b/a_fold"/>
</dbReference>
<dbReference type="InterPro" id="IPR017896">
    <property type="entry name" value="4Fe4S_Fe-S-bd"/>
</dbReference>
<dbReference type="Pfam" id="PF12838">
    <property type="entry name" value="Fer4_7"/>
    <property type="match status" value="1"/>
</dbReference>
<comment type="cofactor">
    <cofactor evidence="9">
        <name>FAD</name>
        <dbReference type="ChEBI" id="CHEBI:57692"/>
    </cofactor>
    <text evidence="9">Binds 1 FAD per dimer.</text>
</comment>
<feature type="domain" description="4Fe-4S ferredoxin-type" evidence="10">
    <location>
        <begin position="1"/>
        <end position="29"/>
    </location>
</feature>
<keyword evidence="4" id="KW-0479">Metal-binding</keyword>
<keyword evidence="2" id="KW-0813">Transport</keyword>
<evidence type="ECO:0000256" key="5">
    <source>
        <dbReference type="ARBA" id="ARBA00022827"/>
    </source>
</evidence>
<dbReference type="FunFam" id="3.40.50.1220:FF:000001">
    <property type="entry name" value="Electron transfer flavoprotein, alpha subunit"/>
    <property type="match status" value="1"/>
</dbReference>
<keyword evidence="5 9" id="KW-0274">FAD</keyword>
<keyword evidence="7" id="KW-0408">Iron</keyword>
<dbReference type="KEGG" id="ifn:GM661_01745"/>
<reference evidence="11" key="1">
    <citation type="submission" date="2019-12" db="EMBL/GenBank/DDBJ databases">
        <authorList>
            <person name="zhang j."/>
            <person name="sun C.M."/>
        </authorList>
    </citation>
    <scope>NUCLEOTIDE SEQUENCE</scope>
    <source>
        <strain evidence="11">NS-1</strain>
    </source>
</reference>
<dbReference type="Gene3D" id="3.40.50.620">
    <property type="entry name" value="HUPs"/>
    <property type="match status" value="1"/>
</dbReference>
<gene>
    <name evidence="11" type="ORF">GM661_01745</name>
</gene>
<dbReference type="InterPro" id="IPR033947">
    <property type="entry name" value="ETF_alpha_N"/>
</dbReference>
<proteinExistence type="inferred from homology"/>
<sequence length="404" mass="43931">MGIFVTEECTGCKLCIRSCPFAAIEIKDNQAVILDNCTLCGSCESVCPVQAIKIEKEEKTKDFSDYKNVWVFGEQREGDLNSVVHELVGQGRRLANKLKENLSVILPGYQNIAQAKELINYGVDKVYLIDKKELAEYNDEYYTYVMAELIKKYNPSIVLMGATTIGRSLGPRVAARIKTGLTADCTSLDIDDKSKILLQTRPAFGGNIMATIVCKNHRPQMATVRPGVMKAAEKRENYEGIISKEDLDLSKVILKTEVIDIVREIEDSINIAEADIIVSGGRGVGSGENFNLIRELADTLGGAVGASRAAVDSGWISHDHQVGQTGTTVAPRIYIACGISGAVQHLVGMKSSDIIIAINKDPGASIFNYATYGLVGDLFKIIPLLIEQLKSGATIKESAASFEK</sequence>
<dbReference type="Pfam" id="PF01012">
    <property type="entry name" value="ETF"/>
    <property type="match status" value="1"/>
</dbReference>
<dbReference type="InterPro" id="IPR018206">
    <property type="entry name" value="ETF_asu_C_CS"/>
</dbReference>
<evidence type="ECO:0000256" key="2">
    <source>
        <dbReference type="ARBA" id="ARBA00022448"/>
    </source>
</evidence>
<feature type="binding site" evidence="9">
    <location>
        <position position="359"/>
    </location>
    <ligand>
        <name>FAD</name>
        <dbReference type="ChEBI" id="CHEBI:57692"/>
    </ligand>
</feature>
<name>A0A8A7K9L6_9FIRM</name>
<keyword evidence="6" id="KW-0249">Electron transport</keyword>
<dbReference type="Proteomes" id="UP000665020">
    <property type="component" value="Chromosome"/>
</dbReference>
<feature type="domain" description="4Fe-4S ferredoxin-type" evidence="10">
    <location>
        <begin position="30"/>
        <end position="57"/>
    </location>
</feature>
<comment type="similarity">
    <text evidence="1">Belongs to the ETF alpha-subunit/FixB family.</text>
</comment>
<dbReference type="InterPro" id="IPR001308">
    <property type="entry name" value="ETF_a/FixB"/>
</dbReference>
<dbReference type="PROSITE" id="PS51379">
    <property type="entry name" value="4FE4S_FER_2"/>
    <property type="match status" value="2"/>
</dbReference>
<keyword evidence="12" id="KW-1185">Reference proteome</keyword>
<evidence type="ECO:0000256" key="7">
    <source>
        <dbReference type="ARBA" id="ARBA00023004"/>
    </source>
</evidence>
<dbReference type="PANTHER" id="PTHR43153:SF1">
    <property type="entry name" value="ELECTRON TRANSFER FLAVOPROTEIN SUBUNIT ALPHA, MITOCHONDRIAL"/>
    <property type="match status" value="1"/>
</dbReference>
<dbReference type="InterPro" id="IPR014730">
    <property type="entry name" value="ETF_a/b_N"/>
</dbReference>
<dbReference type="Gene3D" id="3.40.50.1220">
    <property type="entry name" value="TPP-binding domain"/>
    <property type="match status" value="1"/>
</dbReference>
<dbReference type="GO" id="GO:0046872">
    <property type="term" value="F:metal ion binding"/>
    <property type="evidence" value="ECO:0007669"/>
    <property type="project" value="UniProtKB-KW"/>
</dbReference>
<dbReference type="GO" id="GO:0033539">
    <property type="term" value="P:fatty acid beta-oxidation using acyl-CoA dehydrogenase"/>
    <property type="evidence" value="ECO:0007669"/>
    <property type="project" value="TreeGrafter"/>
</dbReference>
<evidence type="ECO:0000256" key="6">
    <source>
        <dbReference type="ARBA" id="ARBA00022982"/>
    </source>
</evidence>
<dbReference type="GO" id="GO:0009055">
    <property type="term" value="F:electron transfer activity"/>
    <property type="evidence" value="ECO:0007669"/>
    <property type="project" value="InterPro"/>
</dbReference>
<evidence type="ECO:0000313" key="12">
    <source>
        <dbReference type="Proteomes" id="UP000665020"/>
    </source>
</evidence>
<dbReference type="InterPro" id="IPR014731">
    <property type="entry name" value="ETF_asu_C"/>
</dbReference>
<dbReference type="InterPro" id="IPR017900">
    <property type="entry name" value="4Fe4S_Fe_S_CS"/>
</dbReference>
<evidence type="ECO:0000256" key="9">
    <source>
        <dbReference type="PIRSR" id="PIRSR000089-1"/>
    </source>
</evidence>
<dbReference type="PANTHER" id="PTHR43153">
    <property type="entry name" value="ELECTRON TRANSFER FLAVOPROTEIN ALPHA"/>
    <property type="match status" value="1"/>
</dbReference>
<feature type="binding site" evidence="9">
    <location>
        <position position="282"/>
    </location>
    <ligand>
        <name>FAD</name>
        <dbReference type="ChEBI" id="CHEBI:57692"/>
    </ligand>
</feature>
<dbReference type="PROSITE" id="PS00198">
    <property type="entry name" value="4FE4S_FER_1"/>
    <property type="match status" value="1"/>
</dbReference>
<dbReference type="EMBL" id="CP046640">
    <property type="protein sequence ID" value="QTL96785.1"/>
    <property type="molecule type" value="Genomic_DNA"/>
</dbReference>
<organism evidence="11 12">
    <name type="scientific">Iocasia fonsfrigidae</name>
    <dbReference type="NCBI Taxonomy" id="2682810"/>
    <lineage>
        <taxon>Bacteria</taxon>
        <taxon>Bacillati</taxon>
        <taxon>Bacillota</taxon>
        <taxon>Clostridia</taxon>
        <taxon>Halanaerobiales</taxon>
        <taxon>Halanaerobiaceae</taxon>
        <taxon>Iocasia</taxon>
    </lineage>
</organism>
<feature type="binding site" evidence="9">
    <location>
        <begin position="307"/>
        <end position="308"/>
    </location>
    <ligand>
        <name>FAD</name>
        <dbReference type="ChEBI" id="CHEBI:57692"/>
    </ligand>
</feature>
<feature type="binding site" evidence="9">
    <location>
        <begin position="338"/>
        <end position="345"/>
    </location>
    <ligand>
        <name>FAD</name>
        <dbReference type="ChEBI" id="CHEBI:57692"/>
    </ligand>
</feature>
<dbReference type="SMART" id="SM00893">
    <property type="entry name" value="ETF"/>
    <property type="match status" value="1"/>
</dbReference>
<dbReference type="SUPFAM" id="SSF54862">
    <property type="entry name" value="4Fe-4S ferredoxins"/>
    <property type="match status" value="1"/>
</dbReference>
<keyword evidence="3" id="KW-0285">Flavoprotein</keyword>
<dbReference type="RefSeq" id="WP_230868482.1">
    <property type="nucleotide sequence ID" value="NZ_CP046640.1"/>
</dbReference>
<dbReference type="AlphaFoldDB" id="A0A8A7K9L6"/>